<proteinExistence type="predicted"/>
<dbReference type="STRING" id="1385519.N801_18005"/>
<gene>
    <name evidence="2" type="ORF">N801_18005</name>
</gene>
<sequence>MSTTEQRSVAGEPSASTTSCPPWCVTHHGVHLGEENWIHTGEPLVMGEGLRAQVVMSVDPGTGITDGPYLLIGAREYSLPEARRLGSALVQAIDAAAGTLPNGATGAEAIPPAHTTGRVGWGSSAR</sequence>
<dbReference type="Proteomes" id="UP000030013">
    <property type="component" value="Unassembled WGS sequence"/>
</dbReference>
<accession>A0A0A0JSG3</accession>
<dbReference type="eggNOG" id="ENOG50328A8">
    <property type="taxonomic scope" value="Bacteria"/>
</dbReference>
<dbReference type="RefSeq" id="WP_035940521.1">
    <property type="nucleotide sequence ID" value="NZ_AVPL01000082.1"/>
</dbReference>
<organism evidence="2 3">
    <name type="scientific">Knoellia aerolata DSM 18566</name>
    <dbReference type="NCBI Taxonomy" id="1385519"/>
    <lineage>
        <taxon>Bacteria</taxon>
        <taxon>Bacillati</taxon>
        <taxon>Actinomycetota</taxon>
        <taxon>Actinomycetes</taxon>
        <taxon>Micrococcales</taxon>
        <taxon>Intrasporangiaceae</taxon>
        <taxon>Knoellia</taxon>
    </lineage>
</organism>
<evidence type="ECO:0000313" key="3">
    <source>
        <dbReference type="Proteomes" id="UP000030013"/>
    </source>
</evidence>
<dbReference type="AlphaFoldDB" id="A0A0A0JSG3"/>
<dbReference type="EMBL" id="AVPL01000082">
    <property type="protein sequence ID" value="KGN39644.1"/>
    <property type="molecule type" value="Genomic_DNA"/>
</dbReference>
<evidence type="ECO:0000313" key="2">
    <source>
        <dbReference type="EMBL" id="KGN39644.1"/>
    </source>
</evidence>
<protein>
    <submittedName>
        <fullName evidence="2">Uncharacterized protein</fullName>
    </submittedName>
</protein>
<keyword evidence="3" id="KW-1185">Reference proteome</keyword>
<dbReference type="OrthoDB" id="4869908at2"/>
<comment type="caution">
    <text evidence="2">The sequence shown here is derived from an EMBL/GenBank/DDBJ whole genome shotgun (WGS) entry which is preliminary data.</text>
</comment>
<feature type="region of interest" description="Disordered" evidence="1">
    <location>
        <begin position="102"/>
        <end position="126"/>
    </location>
</feature>
<evidence type="ECO:0000256" key="1">
    <source>
        <dbReference type="SAM" id="MobiDB-lite"/>
    </source>
</evidence>
<feature type="region of interest" description="Disordered" evidence="1">
    <location>
        <begin position="1"/>
        <end position="21"/>
    </location>
</feature>
<name>A0A0A0JSG3_9MICO</name>
<reference evidence="2 3" key="1">
    <citation type="submission" date="2013-08" db="EMBL/GenBank/DDBJ databases">
        <title>The genome sequence of Knoellia aerolata.</title>
        <authorList>
            <person name="Zhu W."/>
            <person name="Wang G."/>
        </authorList>
    </citation>
    <scope>NUCLEOTIDE SEQUENCE [LARGE SCALE GENOMIC DNA]</scope>
    <source>
        <strain evidence="2 3">DSM 18566</strain>
    </source>
</reference>